<gene>
    <name evidence="2" type="ORF">GSI_08319</name>
</gene>
<evidence type="ECO:0000256" key="1">
    <source>
        <dbReference type="SAM" id="MobiDB-lite"/>
    </source>
</evidence>
<feature type="region of interest" description="Disordered" evidence="1">
    <location>
        <begin position="417"/>
        <end position="441"/>
    </location>
</feature>
<keyword evidence="3" id="KW-1185">Reference proteome</keyword>
<proteinExistence type="predicted"/>
<dbReference type="AlphaFoldDB" id="A0A2G8S6X8"/>
<name>A0A2G8S6X8_9APHY</name>
<evidence type="ECO:0008006" key="4">
    <source>
        <dbReference type="Google" id="ProtNLM"/>
    </source>
</evidence>
<dbReference type="OrthoDB" id="2773795at2759"/>
<reference evidence="2 3" key="1">
    <citation type="journal article" date="2015" name="Sci. Rep.">
        <title>Chromosome-level genome map provides insights into diverse defense mechanisms in the medicinal fungus Ganoderma sinense.</title>
        <authorList>
            <person name="Zhu Y."/>
            <person name="Xu J."/>
            <person name="Sun C."/>
            <person name="Zhou S."/>
            <person name="Xu H."/>
            <person name="Nelson D.R."/>
            <person name="Qian J."/>
            <person name="Song J."/>
            <person name="Luo H."/>
            <person name="Xiang L."/>
            <person name="Li Y."/>
            <person name="Xu Z."/>
            <person name="Ji A."/>
            <person name="Wang L."/>
            <person name="Lu S."/>
            <person name="Hayward A."/>
            <person name="Sun W."/>
            <person name="Li X."/>
            <person name="Schwartz D.C."/>
            <person name="Wang Y."/>
            <person name="Chen S."/>
        </authorList>
    </citation>
    <scope>NUCLEOTIDE SEQUENCE [LARGE SCALE GENOMIC DNA]</scope>
    <source>
        <strain evidence="2 3">ZZ0214-1</strain>
    </source>
</reference>
<protein>
    <recommendedName>
        <fullName evidence="4">F-box domain-containing protein</fullName>
    </recommendedName>
</protein>
<sequence>MQTSPPSPSSTPSMYMPMEICENIIDMLHALFSNRISDKVDSLAALHNCALVSRAWRIRAQKVLFYSIHLSDLTSLHALSTTLDCGPHLRLYVHEVVLISYHLHTTASTLSLFPALFAGRLPNLESIGVNHLSAADTWYPTNKKPDLPAKARTLPYILFMRASPRSTTFRAFSEFARMLHGLPSLNALSCHSVRWITSGSHPGADRAKEPGYWAAGRRTPPPFAPKLQRLKLCDIAVDGADLLVSTRGPHLRWLYLTIPLSESLAELSHGGQIDLSLCERLETLSLMLGPAFSLDKHAAFVEALLLSWRPQRTKPILTFFPDLYSRFTRRDFADVLRTLGAIVEKSLGAVKEASSSAQASEGARPLYRVSIVLHDRETEEQWWWAHVRQCFPTWARAKRLRMHSLPPPDRTYEWAAEEQRPQPDLVPHVPLLEGVDAGAQS</sequence>
<dbReference type="Proteomes" id="UP000230002">
    <property type="component" value="Unassembled WGS sequence"/>
</dbReference>
<evidence type="ECO:0000313" key="3">
    <source>
        <dbReference type="Proteomes" id="UP000230002"/>
    </source>
</evidence>
<organism evidence="2 3">
    <name type="scientific">Ganoderma sinense ZZ0214-1</name>
    <dbReference type="NCBI Taxonomy" id="1077348"/>
    <lineage>
        <taxon>Eukaryota</taxon>
        <taxon>Fungi</taxon>
        <taxon>Dikarya</taxon>
        <taxon>Basidiomycota</taxon>
        <taxon>Agaricomycotina</taxon>
        <taxon>Agaricomycetes</taxon>
        <taxon>Polyporales</taxon>
        <taxon>Polyporaceae</taxon>
        <taxon>Ganoderma</taxon>
    </lineage>
</organism>
<accession>A0A2G8S6X8</accession>
<evidence type="ECO:0000313" key="2">
    <source>
        <dbReference type="EMBL" id="PIL29511.1"/>
    </source>
</evidence>
<dbReference type="STRING" id="1077348.A0A2G8S6X8"/>
<comment type="caution">
    <text evidence="2">The sequence shown here is derived from an EMBL/GenBank/DDBJ whole genome shotgun (WGS) entry which is preliminary data.</text>
</comment>
<dbReference type="EMBL" id="AYKW01000021">
    <property type="protein sequence ID" value="PIL29511.1"/>
    <property type="molecule type" value="Genomic_DNA"/>
</dbReference>